<dbReference type="Proteomes" id="UP000032431">
    <property type="component" value="Chromosome I"/>
</dbReference>
<evidence type="ECO:0000313" key="1">
    <source>
        <dbReference type="EMBL" id="CDZ23906.1"/>
    </source>
</evidence>
<reference evidence="2" key="1">
    <citation type="submission" date="2014-07" db="EMBL/GenBank/DDBJ databases">
        <authorList>
            <person name="Wibberg D."/>
        </authorList>
    </citation>
    <scope>NUCLEOTIDE SEQUENCE [LARGE SCALE GENOMIC DNA]</scope>
    <source>
        <strain evidence="2">DG5</strain>
    </source>
</reference>
<gene>
    <name evidence="1" type="ORF">CCDG5_0777</name>
</gene>
<dbReference type="EMBL" id="LM995447">
    <property type="protein sequence ID" value="CDZ23906.1"/>
    <property type="molecule type" value="Genomic_DNA"/>
</dbReference>
<protein>
    <recommendedName>
        <fullName evidence="3">ASCH domain-containing protein</fullName>
    </recommendedName>
</protein>
<dbReference type="Gene3D" id="2.30.130.30">
    <property type="entry name" value="Hypothetical protein"/>
    <property type="match status" value="1"/>
</dbReference>
<organism evidence="1 2">
    <name type="scientific">[Clostridium] cellulosi</name>
    <dbReference type="NCBI Taxonomy" id="29343"/>
    <lineage>
        <taxon>Bacteria</taxon>
        <taxon>Bacillati</taxon>
        <taxon>Bacillota</taxon>
        <taxon>Clostridia</taxon>
        <taxon>Eubacteriales</taxon>
        <taxon>Oscillospiraceae</taxon>
        <taxon>Oscillospiraceae incertae sedis</taxon>
    </lineage>
</organism>
<evidence type="ECO:0008006" key="3">
    <source>
        <dbReference type="Google" id="ProtNLM"/>
    </source>
</evidence>
<keyword evidence="2" id="KW-1185">Reference proteome</keyword>
<dbReference type="STRING" id="29343.CCDG5_0777"/>
<dbReference type="AlphaFoldDB" id="A0A078KJV5"/>
<dbReference type="InterPro" id="IPR015947">
    <property type="entry name" value="PUA-like_sf"/>
</dbReference>
<sequence>MSRILLSINPEHVKNILIGKKRFEFRKVRCRSDVNKILIYSTAPVKKVVAEANIEYIIEGDIEEVWNITNEYSGISYDYYASYYEGKNKAIAYKLCNVRKYKEPKSLSEFGIQYAPQSFVYLPSNI</sequence>
<dbReference type="PATRIC" id="fig|29343.3.peg.814"/>
<dbReference type="HOGENOM" id="CLU_135561_1_0_9"/>
<accession>A0A078KJV5</accession>
<proteinExistence type="predicted"/>
<dbReference type="OrthoDB" id="9800495at2"/>
<dbReference type="KEGG" id="ccel:CCDG5_0777"/>
<evidence type="ECO:0000313" key="2">
    <source>
        <dbReference type="Proteomes" id="UP000032431"/>
    </source>
</evidence>
<name>A0A078KJV5_9FIRM</name>
<dbReference type="SUPFAM" id="SSF88697">
    <property type="entry name" value="PUA domain-like"/>
    <property type="match status" value="1"/>
</dbReference>